<gene>
    <name evidence="3" type="ORF">E1I69_08520</name>
</gene>
<comment type="caution">
    <text evidence="3">The sequence shown here is derived from an EMBL/GenBank/DDBJ whole genome shotgun (WGS) entry which is preliminary data.</text>
</comment>
<accession>A0A4S3PUS9</accession>
<dbReference type="RefSeq" id="WP_136379187.1">
    <property type="nucleotide sequence ID" value="NZ_SLUB01000011.1"/>
</dbReference>
<dbReference type="OrthoDB" id="9810963at2"/>
<dbReference type="CDD" id="cd05401">
    <property type="entry name" value="NT_GlnE_GlnD_like"/>
    <property type="match status" value="1"/>
</dbReference>
<sequence length="330" mass="38268">MDGFLEPYQSIKNWHDVNVITHQISTEQLQVFHEFVLKTVFEITSEEMMKNYGPPPCEFSWFVMGSAGRCEQAVISDQDHGILYEEESVSAASYFSIFGKSLVSALDYIGYPQCEGNVMSSNPLWCQSKRNWEIQIKKWIKDNTWESLRYLLIFFDARVVVGDEKKVRSLKKIIHQTIDKQPAVLVRLLENTKHTVKGIGLFNQFLTVVSGPYTGQMDLKTTAIFPYVNGIRLLSIIEKIETTSTLARMEALCMCDKYTKIINTHHSNFKKLMQYRLLHGDTTSYEGGHYLNIKRLKRVEKLEMKQILRDVEKLQRVTELMVQGEMNNEK</sequence>
<dbReference type="AlphaFoldDB" id="A0A4S3PUS9"/>
<proteinExistence type="predicted"/>
<dbReference type="InterPro" id="IPR005105">
    <property type="entry name" value="GlnD_Uridyltrans_N"/>
</dbReference>
<evidence type="ECO:0000313" key="4">
    <source>
        <dbReference type="Proteomes" id="UP000306477"/>
    </source>
</evidence>
<evidence type="ECO:0000259" key="2">
    <source>
        <dbReference type="Pfam" id="PF10335"/>
    </source>
</evidence>
<dbReference type="InterPro" id="IPR018821">
    <property type="entry name" value="DUF294_put_nucleoTrafse_sb-bd"/>
</dbReference>
<evidence type="ECO:0008006" key="5">
    <source>
        <dbReference type="Google" id="ProtNLM"/>
    </source>
</evidence>
<name>A0A4S3PUS9_9BACI</name>
<organism evidence="3 4">
    <name type="scientific">Bacillus timonensis</name>
    <dbReference type="NCBI Taxonomy" id="1033734"/>
    <lineage>
        <taxon>Bacteria</taxon>
        <taxon>Bacillati</taxon>
        <taxon>Bacillota</taxon>
        <taxon>Bacilli</taxon>
        <taxon>Bacillales</taxon>
        <taxon>Bacillaceae</taxon>
        <taxon>Bacillus</taxon>
    </lineage>
</organism>
<reference evidence="3 4" key="1">
    <citation type="journal article" date="2019" name="Indoor Air">
        <title>Impacts of indoor surface finishes on bacterial viability.</title>
        <authorList>
            <person name="Hu J."/>
            <person name="Maamar S.B."/>
            <person name="Glawe A.J."/>
            <person name="Gottel N."/>
            <person name="Gilbert J.A."/>
            <person name="Hartmann E.M."/>
        </authorList>
    </citation>
    <scope>NUCLEOTIDE SEQUENCE [LARGE SCALE GENOMIC DNA]</scope>
    <source>
        <strain evidence="3 4">AF060A6</strain>
    </source>
</reference>
<dbReference type="Pfam" id="PF10335">
    <property type="entry name" value="DUF294_C"/>
    <property type="match status" value="1"/>
</dbReference>
<evidence type="ECO:0000259" key="1">
    <source>
        <dbReference type="Pfam" id="PF03445"/>
    </source>
</evidence>
<dbReference type="EMBL" id="SLUB01000011">
    <property type="protein sequence ID" value="THE13136.1"/>
    <property type="molecule type" value="Genomic_DNA"/>
</dbReference>
<evidence type="ECO:0000313" key="3">
    <source>
        <dbReference type="EMBL" id="THE13136.1"/>
    </source>
</evidence>
<dbReference type="Pfam" id="PF03445">
    <property type="entry name" value="DUF294"/>
    <property type="match status" value="1"/>
</dbReference>
<keyword evidence="4" id="KW-1185">Reference proteome</keyword>
<dbReference type="InterPro" id="IPR043519">
    <property type="entry name" value="NT_sf"/>
</dbReference>
<feature type="domain" description="DUF294" evidence="2">
    <location>
        <begin position="183"/>
        <end position="318"/>
    </location>
</feature>
<dbReference type="Proteomes" id="UP000306477">
    <property type="component" value="Unassembled WGS sequence"/>
</dbReference>
<dbReference type="Gene3D" id="3.30.460.10">
    <property type="entry name" value="Beta Polymerase, domain 2"/>
    <property type="match status" value="1"/>
</dbReference>
<dbReference type="GO" id="GO:0008773">
    <property type="term" value="F:[protein-PII] uridylyltransferase activity"/>
    <property type="evidence" value="ECO:0007669"/>
    <property type="project" value="InterPro"/>
</dbReference>
<feature type="domain" description="Protein-PII uridylyltransferase N-terminal" evidence="1">
    <location>
        <begin position="26"/>
        <end position="144"/>
    </location>
</feature>
<protein>
    <recommendedName>
        <fullName evidence="5">CBS domain-containing protein</fullName>
    </recommendedName>
</protein>